<reference evidence="2" key="2">
    <citation type="journal article" date="2008" name="J. Bacteriol.">
        <title>The genome sequence of the streptomycin-producing microorganism Streptomyces griseus IFO 13350.</title>
        <authorList>
            <person name="Ohnishi Y."/>
            <person name="Ishikawa J."/>
            <person name="Hara H."/>
            <person name="Suzuki H."/>
            <person name="Ikenoya M."/>
            <person name="Ikeda H."/>
            <person name="Yamashita A."/>
            <person name="Hattori M."/>
            <person name="Horinouchi S."/>
        </authorList>
    </citation>
    <scope>NUCLEOTIDE SEQUENCE</scope>
    <source>
        <strain evidence="2">NBRC 13350</strain>
    </source>
</reference>
<dbReference type="AlphaFoldDB" id="B1VNB5"/>
<evidence type="ECO:0000313" key="2">
    <source>
        <dbReference type="EMBL" id="BAG16938.1"/>
    </source>
</evidence>
<gene>
    <name evidence="2" type="ordered locus">SGR_109t</name>
    <name evidence="3" type="ordered locus">SGR_7030t</name>
</gene>
<feature type="region of interest" description="Disordered" evidence="1">
    <location>
        <begin position="216"/>
        <end position="312"/>
    </location>
</feature>
<dbReference type="EMBL" id="AP009493">
    <property type="protein sequence ID" value="BAG23857.1"/>
    <property type="molecule type" value="Genomic_DNA"/>
</dbReference>
<accession>B1VNB5</accession>
<reference evidence="2" key="4">
    <citation type="journal article" date="2008" name="Microbiology">
        <title>Conditionally positive effect of the TetR-family transcriptional regulator AtrA on streptomycin production by Streptomyces griseus.</title>
        <authorList>
            <person name="Hirano S."/>
            <person name="Tanaka K."/>
            <person name="Ohnishi Y."/>
            <person name="Horinouchi S."/>
        </authorList>
    </citation>
    <scope>NUCLEOTIDE SEQUENCE</scope>
    <source>
        <strain evidence="2">NBRC 13350</strain>
    </source>
</reference>
<feature type="compositionally biased region" description="Polar residues" evidence="1">
    <location>
        <begin position="218"/>
        <end position="232"/>
    </location>
</feature>
<sequence>MLRTRATCTEPSANFIDLSTDDLRTLADGSRPLPHADIRRISDTAYLQRCSPAVNLIEYLLDADPACRPVLPGERQPLPLDFLQSGAQPTKAITQPIVIRPDQLPVIVIDAQDSQQRLDPLHTLRRQRHSIKDRRPRFTDHHRRSCFQPTGPRLLTPQGPSVQNRTGPRVEKTESLRQRGCRQHRKCERVTQIKPLPWSTPKYPLMLTPRRVWPPWSRTAQESEGMTETPPSRKNRTRYEHSQDRFSRKGDVPQRTRPAGLHSSGFTQDTRRGAVAGGEAEKFPRHRHEPSPLSQPTESEAPTTVRVSPTRR</sequence>
<proteinExistence type="predicted"/>
<dbReference type="EMBL" id="AP009493">
    <property type="protein sequence ID" value="BAG16938.1"/>
    <property type="molecule type" value="Genomic_DNA"/>
</dbReference>
<feature type="compositionally biased region" description="Basic and acidic residues" evidence="1">
    <location>
        <begin position="237"/>
        <end position="254"/>
    </location>
</feature>
<dbReference type="KEGG" id="sgr:SGR_7030t"/>
<dbReference type="HOGENOM" id="CLU_891152_0_0_11"/>
<evidence type="ECO:0000313" key="4">
    <source>
        <dbReference type="Proteomes" id="UP000001685"/>
    </source>
</evidence>
<feature type="compositionally biased region" description="Polar residues" evidence="1">
    <location>
        <begin position="292"/>
        <end position="312"/>
    </location>
</feature>
<evidence type="ECO:0000313" key="3">
    <source>
        <dbReference type="EMBL" id="BAG23857.1"/>
    </source>
</evidence>
<dbReference type="KEGG" id="sgr:SGR_109t"/>
<name>B1VNB5_STRGG</name>
<feature type="compositionally biased region" description="Basic residues" evidence="1">
    <location>
        <begin position="135"/>
        <end position="145"/>
    </location>
</feature>
<reference evidence="2" key="3">
    <citation type="journal article" date="2008" name="J. Biol. Chem.">
        <title>Phenolic lipids synthesized by type III polyketide synthase confer penicillin resistance on Streptomyces griseus.</title>
        <authorList>
            <person name="Funabashi M."/>
            <person name="Funa N."/>
            <person name="Horinouchi S."/>
        </authorList>
    </citation>
    <scope>NUCLEOTIDE SEQUENCE</scope>
    <source>
        <strain evidence="2">NBRC 13350</strain>
    </source>
</reference>
<organism evidence="2 4">
    <name type="scientific">Streptomyces griseus subsp. griseus (strain JCM 4626 / CBS 651.72 / NBRC 13350 / KCC S-0626 / ISP 5235)</name>
    <dbReference type="NCBI Taxonomy" id="455632"/>
    <lineage>
        <taxon>Bacteria</taxon>
        <taxon>Bacillati</taxon>
        <taxon>Actinomycetota</taxon>
        <taxon>Actinomycetes</taxon>
        <taxon>Kitasatosporales</taxon>
        <taxon>Streptomycetaceae</taxon>
        <taxon>Streptomyces</taxon>
    </lineage>
</organism>
<feature type="region of interest" description="Disordered" evidence="1">
    <location>
        <begin position="135"/>
        <end position="188"/>
    </location>
</feature>
<dbReference type="Proteomes" id="UP000001685">
    <property type="component" value="Chromosome"/>
</dbReference>
<protein>
    <submittedName>
        <fullName evidence="2">Uncharacterized protein</fullName>
    </submittedName>
</protein>
<evidence type="ECO:0000256" key="1">
    <source>
        <dbReference type="SAM" id="MobiDB-lite"/>
    </source>
</evidence>
<reference evidence="4" key="1">
    <citation type="journal article" date="2008" name="J. Bacteriol.">
        <title>Genome sequence of the streptomycin-producing microorganism Streptomyces griseus IFO 13350.</title>
        <authorList>
            <person name="Ohnishi Y."/>
            <person name="Ishikawa J."/>
            <person name="Hara H."/>
            <person name="Suzuki H."/>
            <person name="Ikenoya M."/>
            <person name="Ikeda H."/>
            <person name="Yamashita A."/>
            <person name="Hattori M."/>
            <person name="Horinouchi S."/>
        </authorList>
    </citation>
    <scope>NUCLEOTIDE SEQUENCE [LARGE SCALE GENOMIC DNA]</scope>
    <source>
        <strain evidence="4">JCM 4626 / NBRC 13350</strain>
    </source>
</reference>
<feature type="compositionally biased region" description="Basic and acidic residues" evidence="1">
    <location>
        <begin position="168"/>
        <end position="177"/>
    </location>
</feature>